<evidence type="ECO:0000256" key="5">
    <source>
        <dbReference type="ARBA" id="ARBA00022692"/>
    </source>
</evidence>
<evidence type="ECO:0000256" key="1">
    <source>
        <dbReference type="ARBA" id="ARBA00004141"/>
    </source>
</evidence>
<keyword evidence="5 8" id="KW-0812">Transmembrane</keyword>
<feature type="transmembrane region" description="Helical" evidence="8">
    <location>
        <begin position="270"/>
        <end position="290"/>
    </location>
</feature>
<comment type="caution">
    <text evidence="9">The sequence shown here is derived from an EMBL/GenBank/DDBJ whole genome shotgun (WGS) entry which is preliminary data.</text>
</comment>
<reference evidence="9" key="1">
    <citation type="submission" date="2023-07" db="EMBL/GenBank/DDBJ databases">
        <title>Murine gut Bacillus species.</title>
        <authorList>
            <person name="Gutman E."/>
            <person name="Hashuel R."/>
            <person name="Litvak Y."/>
        </authorList>
    </citation>
    <scope>NUCLEOTIDE SEQUENCE</scope>
    <source>
        <strain evidence="9">RU283</strain>
    </source>
</reference>
<gene>
    <name evidence="9" type="ORF">Q8G35_17690</name>
</gene>
<feature type="transmembrane region" description="Helical" evidence="8">
    <location>
        <begin position="41"/>
        <end position="62"/>
    </location>
</feature>
<feature type="transmembrane region" description="Helical" evidence="8">
    <location>
        <begin position="302"/>
        <end position="320"/>
    </location>
</feature>
<evidence type="ECO:0000256" key="2">
    <source>
        <dbReference type="ARBA" id="ARBA00007998"/>
    </source>
</evidence>
<proteinExistence type="inferred from homology"/>
<feature type="transmembrane region" description="Helical" evidence="8">
    <location>
        <begin position="219"/>
        <end position="240"/>
    </location>
</feature>
<feature type="transmembrane region" description="Helical" evidence="8">
    <location>
        <begin position="83"/>
        <end position="106"/>
    </location>
</feature>
<name>A0AA90P3X9_9BACI</name>
<dbReference type="GO" id="GO:0016020">
    <property type="term" value="C:membrane"/>
    <property type="evidence" value="ECO:0007669"/>
    <property type="project" value="UniProtKB-SubCell"/>
</dbReference>
<feature type="transmembrane region" description="Helical" evidence="8">
    <location>
        <begin position="142"/>
        <end position="164"/>
    </location>
</feature>
<feature type="transmembrane region" description="Helical" evidence="8">
    <location>
        <begin position="190"/>
        <end position="207"/>
    </location>
</feature>
<evidence type="ECO:0000256" key="4">
    <source>
        <dbReference type="ARBA" id="ARBA00022544"/>
    </source>
</evidence>
<evidence type="ECO:0000256" key="6">
    <source>
        <dbReference type="ARBA" id="ARBA00022989"/>
    </source>
</evidence>
<dbReference type="PANTHER" id="PTHR34975:SF2">
    <property type="entry name" value="SPORE GERMINATION PROTEIN A2"/>
    <property type="match status" value="1"/>
</dbReference>
<dbReference type="PANTHER" id="PTHR34975">
    <property type="entry name" value="SPORE GERMINATION PROTEIN A2"/>
    <property type="match status" value="1"/>
</dbReference>
<comment type="subcellular location">
    <subcellularLocation>
        <location evidence="1">Membrane</location>
        <topology evidence="1">Multi-pass membrane protein</topology>
    </subcellularLocation>
</comment>
<dbReference type="GO" id="GO:0009847">
    <property type="term" value="P:spore germination"/>
    <property type="evidence" value="ECO:0007669"/>
    <property type="project" value="InterPro"/>
</dbReference>
<evidence type="ECO:0000256" key="7">
    <source>
        <dbReference type="ARBA" id="ARBA00023136"/>
    </source>
</evidence>
<evidence type="ECO:0000313" key="10">
    <source>
        <dbReference type="Proteomes" id="UP001178277"/>
    </source>
</evidence>
<keyword evidence="7 8" id="KW-0472">Membrane</keyword>
<sequence length="367" mass="42049">MITKESSISKTQLLFMIIQSQIGVGILSLPHDVSLISKNDGWISILIAGLIIQVIILVLWGLCRRFPSLTIYEIIPYILGKRLGKAVILCYILYFVVTGSLVLSRFSQIIDIWILQRTPNWILILLMLGVCVYLVKDNLRSMARFYVLVTPLLIILFGLITYSLKDANFLYLLPIGQSGLSNMIKGSKEATFSMLGFEFMLFLYPYVKASETRKLIAISSAHLFVTLFYTYLVFASLVFFETRQDLYLTPQPLLYMIKAYSFQIIERIDLFFLSIWMISVATSIATWLFLSSHGLKYLFERANHAAFLPYTAGIIFIIALLPNNETDLEKFNKLMEPAHFSFIVVIPLCLFLLSFFLPNKRHGDYNV</sequence>
<dbReference type="RefSeq" id="WP_305161365.1">
    <property type="nucleotide sequence ID" value="NZ_JAUUTP010000020.1"/>
</dbReference>
<feature type="transmembrane region" description="Helical" evidence="8">
    <location>
        <begin position="12"/>
        <end position="29"/>
    </location>
</feature>
<evidence type="ECO:0000256" key="8">
    <source>
        <dbReference type="SAM" id="Phobius"/>
    </source>
</evidence>
<dbReference type="Gene3D" id="1.20.1740.10">
    <property type="entry name" value="Amino acid/polyamine transporter I"/>
    <property type="match status" value="1"/>
</dbReference>
<dbReference type="InterPro" id="IPR004761">
    <property type="entry name" value="Spore_GerAB"/>
</dbReference>
<keyword evidence="3" id="KW-0813">Transport</keyword>
<dbReference type="AlphaFoldDB" id="A0AA90P3X9"/>
<comment type="similarity">
    <text evidence="2">Belongs to the amino acid-polyamine-organocation (APC) superfamily. Spore germination protein (SGP) (TC 2.A.3.9) family.</text>
</comment>
<evidence type="ECO:0000313" key="9">
    <source>
        <dbReference type="EMBL" id="MDP1420173.1"/>
    </source>
</evidence>
<dbReference type="Proteomes" id="UP001178277">
    <property type="component" value="Unassembled WGS sequence"/>
</dbReference>
<organism evidence="9 10">
    <name type="scientific">Peribacillus simplex</name>
    <dbReference type="NCBI Taxonomy" id="1478"/>
    <lineage>
        <taxon>Bacteria</taxon>
        <taxon>Bacillati</taxon>
        <taxon>Bacillota</taxon>
        <taxon>Bacilli</taxon>
        <taxon>Bacillales</taxon>
        <taxon>Bacillaceae</taxon>
        <taxon>Peribacillus</taxon>
    </lineage>
</organism>
<feature type="transmembrane region" description="Helical" evidence="8">
    <location>
        <begin position="118"/>
        <end position="135"/>
    </location>
</feature>
<keyword evidence="4" id="KW-0309">Germination</keyword>
<protein>
    <submittedName>
        <fullName evidence="9">GerAB/ArcD/ProY family transporter</fullName>
    </submittedName>
</protein>
<dbReference type="Pfam" id="PF03845">
    <property type="entry name" value="Spore_permease"/>
    <property type="match status" value="1"/>
</dbReference>
<dbReference type="NCBIfam" id="TIGR00912">
    <property type="entry name" value="2A0309"/>
    <property type="match status" value="1"/>
</dbReference>
<evidence type="ECO:0000256" key="3">
    <source>
        <dbReference type="ARBA" id="ARBA00022448"/>
    </source>
</evidence>
<feature type="transmembrane region" description="Helical" evidence="8">
    <location>
        <begin position="340"/>
        <end position="357"/>
    </location>
</feature>
<keyword evidence="6 8" id="KW-1133">Transmembrane helix</keyword>
<dbReference type="EMBL" id="JAUUTP010000020">
    <property type="protein sequence ID" value="MDP1420173.1"/>
    <property type="molecule type" value="Genomic_DNA"/>
</dbReference>
<accession>A0AA90P3X9</accession>